<name>Q50118_MYCLR</name>
<dbReference type="AlphaFoldDB" id="Q50118"/>
<dbReference type="EMBL" id="U15184">
    <property type="protein sequence ID" value="AAA63054.1"/>
    <property type="molecule type" value="Genomic_DNA"/>
</dbReference>
<reference evidence="1" key="2">
    <citation type="submission" date="1995-04" db="EMBL/GenBank/DDBJ databases">
        <authorList>
            <person name="Smith D.R."/>
        </authorList>
    </citation>
    <scope>NUCLEOTIDE SEQUENCE</scope>
</reference>
<proteinExistence type="predicted"/>
<organism evidence="1">
    <name type="scientific">Mycobacterium leprae</name>
    <dbReference type="NCBI Taxonomy" id="1769"/>
    <lineage>
        <taxon>Bacteria</taxon>
        <taxon>Bacillati</taxon>
        <taxon>Actinomycetota</taxon>
        <taxon>Actinomycetes</taxon>
        <taxon>Mycobacteriales</taxon>
        <taxon>Mycobacteriaceae</taxon>
        <taxon>Mycobacterium</taxon>
    </lineage>
</organism>
<protein>
    <submittedName>
        <fullName evidence="1">U650x</fullName>
    </submittedName>
</protein>
<sequence length="33" mass="3825">MEESGVRMLLDATSRSVIRPVTTRYRMQKGSLR</sequence>
<evidence type="ECO:0000313" key="1">
    <source>
        <dbReference type="EMBL" id="AAA63054.1"/>
    </source>
</evidence>
<reference evidence="1" key="1">
    <citation type="submission" date="1994-09" db="EMBL/GenBank/DDBJ databases">
        <authorList>
            <person name="Robison K."/>
        </authorList>
    </citation>
    <scope>NUCLEOTIDE SEQUENCE</scope>
</reference>
<accession>Q50118</accession>